<dbReference type="InterPro" id="IPR025528">
    <property type="entry name" value="BrnA_antitoxin"/>
</dbReference>
<sequence>MRRYDENGKEMVVYTTEELAALQRLPGAGREMTDAEITAAALADPDTVPPSANEAPFAGKTGREALAELFPPETVETLLAPRRGRPKSERPKIQFTARFDADIVEHFRSTGKGWQVRMEEVLRKAIDIGL</sequence>
<evidence type="ECO:0000313" key="2">
    <source>
        <dbReference type="Proteomes" id="UP000522333"/>
    </source>
</evidence>
<dbReference type="RefSeq" id="WP_168936381.1">
    <property type="nucleotide sequence ID" value="NZ_CAMDEI010000065.1"/>
</dbReference>
<dbReference type="AlphaFoldDB" id="A0A848CHW7"/>
<dbReference type="Pfam" id="PF14384">
    <property type="entry name" value="BrnA_antitoxin"/>
    <property type="match status" value="1"/>
</dbReference>
<gene>
    <name evidence="1" type="ORF">HF854_11300</name>
</gene>
<reference evidence="1 2" key="1">
    <citation type="submission" date="2020-04" db="EMBL/GenBank/DDBJ databases">
        <authorList>
            <person name="Hitch T.C.A."/>
            <person name="Wylensek D."/>
            <person name="Clavel T."/>
        </authorList>
    </citation>
    <scope>NUCLEOTIDE SEQUENCE [LARGE SCALE GENOMIC DNA]</scope>
    <source>
        <strain evidence="1 2">PG-251-APC-1</strain>
    </source>
</reference>
<protein>
    <submittedName>
        <fullName evidence="1">BrnA antitoxin family protein</fullName>
    </submittedName>
</protein>
<comment type="caution">
    <text evidence="1">The sequence shown here is derived from an EMBL/GenBank/DDBJ whole genome shotgun (WGS) entry which is preliminary data.</text>
</comment>
<evidence type="ECO:0000313" key="1">
    <source>
        <dbReference type="EMBL" id="NME53084.1"/>
    </source>
</evidence>
<organism evidence="1 2">
    <name type="scientific">Desulfovibrio piger</name>
    <dbReference type="NCBI Taxonomy" id="901"/>
    <lineage>
        <taxon>Bacteria</taxon>
        <taxon>Pseudomonadati</taxon>
        <taxon>Thermodesulfobacteriota</taxon>
        <taxon>Desulfovibrionia</taxon>
        <taxon>Desulfovibrionales</taxon>
        <taxon>Desulfovibrionaceae</taxon>
        <taxon>Desulfovibrio</taxon>
    </lineage>
</organism>
<accession>A0A848CHW7</accession>
<proteinExistence type="predicted"/>
<dbReference type="EMBL" id="JABAFY010000063">
    <property type="protein sequence ID" value="NME53084.1"/>
    <property type="molecule type" value="Genomic_DNA"/>
</dbReference>
<name>A0A848CHW7_9BACT</name>
<dbReference type="Proteomes" id="UP000522333">
    <property type="component" value="Unassembled WGS sequence"/>
</dbReference>